<dbReference type="GO" id="GO:0016780">
    <property type="term" value="F:phosphotransferase activity, for other substituted phosphate groups"/>
    <property type="evidence" value="ECO:0007669"/>
    <property type="project" value="TreeGrafter"/>
</dbReference>
<evidence type="ECO:0000313" key="10">
    <source>
        <dbReference type="Proteomes" id="UP000049828"/>
    </source>
</evidence>
<keyword evidence="4 7" id="KW-0812">Transmembrane</keyword>
<sequence length="484" mass="55515">MYRKRNKGWLKHLDFAVLDLMCMQICLALAYFGRHRELSRLYSDSVYQNVVLLLAVFEFVYLFFIDGYRDILKRGYYIELVSAVKEVCLLEMLLAFYLFAVKSGDDFSRTVLFLLGIYELIGGYLVRILWKKHVMRRQSKEGENSLLLVTTSEYLEQVLENVRSNNFQTYFPAGIVLIGREKGVSDTYEGIPLIPESEMTEWVCRNWVDEALIVLPQEQHFGKEYMEAFSEMGIVTHYSIMQDFADADNHQIAEKVCGYLVLTSGMQLVSNRQYLTKRVMDIAGGIAGSLITVILTIILGPLIYIKSPGPIFFTQKRVGKNGKLFKMYKFRTMYLDAEERKKALLEQNRVADGMMFKMEDDPRIIGSHFDADGKYVPGIGNLIRKLSLDEFPQFFNVLLGDMSLVGTRPPTVDEYEKYKLHHKARLSAKPGITGMWQVSGRSDITDFEDVVKLDTAYIKDWSIGKDLRILAKTVQVVLTGKGSM</sequence>
<dbReference type="GO" id="GO:0016020">
    <property type="term" value="C:membrane"/>
    <property type="evidence" value="ECO:0007669"/>
    <property type="project" value="UniProtKB-SubCell"/>
</dbReference>
<keyword evidence="3 9" id="KW-0808">Transferase</keyword>
<dbReference type="RefSeq" id="WP_055039315.1">
    <property type="nucleotide sequence ID" value="NZ_CATYLF010000013.1"/>
</dbReference>
<dbReference type="EMBL" id="CVRS01000059">
    <property type="protein sequence ID" value="CRL34976.1"/>
    <property type="molecule type" value="Genomic_DNA"/>
</dbReference>
<dbReference type="NCBIfam" id="TIGR03025">
    <property type="entry name" value="EPS_sugtrans"/>
    <property type="match status" value="1"/>
</dbReference>
<evidence type="ECO:0000256" key="5">
    <source>
        <dbReference type="ARBA" id="ARBA00022989"/>
    </source>
</evidence>
<evidence type="ECO:0000256" key="1">
    <source>
        <dbReference type="ARBA" id="ARBA00004141"/>
    </source>
</evidence>
<dbReference type="PANTHER" id="PTHR30576">
    <property type="entry name" value="COLANIC BIOSYNTHESIS UDP-GLUCOSE LIPID CARRIER TRANSFERASE"/>
    <property type="match status" value="1"/>
</dbReference>
<feature type="domain" description="Bacterial sugar transferase" evidence="8">
    <location>
        <begin position="277"/>
        <end position="478"/>
    </location>
</feature>
<protein>
    <submittedName>
        <fullName evidence="9">Undecaprenyl-phosphate galactose phosphotransferase</fullName>
    </submittedName>
</protein>
<feature type="transmembrane region" description="Helical" evidence="7">
    <location>
        <begin position="12"/>
        <end position="33"/>
    </location>
</feature>
<dbReference type="AlphaFoldDB" id="A0A0M6WHW0"/>
<evidence type="ECO:0000256" key="3">
    <source>
        <dbReference type="ARBA" id="ARBA00022679"/>
    </source>
</evidence>
<feature type="transmembrane region" description="Helical" evidence="7">
    <location>
        <begin position="111"/>
        <end position="130"/>
    </location>
</feature>
<comment type="subcellular location">
    <subcellularLocation>
        <location evidence="1">Membrane</location>
        <topology evidence="1">Multi-pass membrane protein</topology>
    </subcellularLocation>
</comment>
<evidence type="ECO:0000259" key="8">
    <source>
        <dbReference type="Pfam" id="PF02397"/>
    </source>
</evidence>
<evidence type="ECO:0000313" key="9">
    <source>
        <dbReference type="EMBL" id="CRL34976.1"/>
    </source>
</evidence>
<feature type="transmembrane region" description="Helical" evidence="7">
    <location>
        <begin position="45"/>
        <end position="64"/>
    </location>
</feature>
<dbReference type="Proteomes" id="UP000049828">
    <property type="component" value="Unassembled WGS sequence"/>
</dbReference>
<dbReference type="Pfam" id="PF02397">
    <property type="entry name" value="Bac_transf"/>
    <property type="match status" value="1"/>
</dbReference>
<feature type="transmembrane region" description="Helical" evidence="7">
    <location>
        <begin position="282"/>
        <end position="305"/>
    </location>
</feature>
<feature type="transmembrane region" description="Helical" evidence="7">
    <location>
        <begin position="76"/>
        <end position="99"/>
    </location>
</feature>
<dbReference type="PANTHER" id="PTHR30576:SF10">
    <property type="entry name" value="SLL5057 PROTEIN"/>
    <property type="match status" value="1"/>
</dbReference>
<organism evidence="9 10">
    <name type="scientific">Roseburia inulinivorans</name>
    <dbReference type="NCBI Taxonomy" id="360807"/>
    <lineage>
        <taxon>Bacteria</taxon>
        <taxon>Bacillati</taxon>
        <taxon>Bacillota</taxon>
        <taxon>Clostridia</taxon>
        <taxon>Lachnospirales</taxon>
        <taxon>Lachnospiraceae</taxon>
        <taxon>Roseburia</taxon>
    </lineage>
</organism>
<evidence type="ECO:0000256" key="6">
    <source>
        <dbReference type="ARBA" id="ARBA00023136"/>
    </source>
</evidence>
<keyword evidence="5 7" id="KW-1133">Transmembrane helix</keyword>
<dbReference type="InterPro" id="IPR017475">
    <property type="entry name" value="EPS_sugar_tfrase"/>
</dbReference>
<keyword evidence="10" id="KW-1185">Reference proteome</keyword>
<comment type="similarity">
    <text evidence="2">Belongs to the bacterial sugar transferase family.</text>
</comment>
<keyword evidence="6 7" id="KW-0472">Membrane</keyword>
<reference evidence="10" key="1">
    <citation type="submission" date="2015-05" db="EMBL/GenBank/DDBJ databases">
        <authorList>
            <consortium name="Pathogen Informatics"/>
        </authorList>
    </citation>
    <scope>NUCLEOTIDE SEQUENCE [LARGE SCALE GENOMIC DNA]</scope>
    <source>
        <strain evidence="10">L1-83</strain>
    </source>
</reference>
<evidence type="ECO:0000256" key="2">
    <source>
        <dbReference type="ARBA" id="ARBA00006464"/>
    </source>
</evidence>
<name>A0A0M6WHW0_9FIRM</name>
<proteinExistence type="inferred from homology"/>
<gene>
    <name evidence="9" type="ORF">RIL183_15721</name>
</gene>
<accession>A0A0M6WHW0</accession>
<evidence type="ECO:0000256" key="7">
    <source>
        <dbReference type="SAM" id="Phobius"/>
    </source>
</evidence>
<dbReference type="OrthoDB" id="9808602at2"/>
<dbReference type="InterPro" id="IPR003362">
    <property type="entry name" value="Bact_transf"/>
</dbReference>
<evidence type="ECO:0000256" key="4">
    <source>
        <dbReference type="ARBA" id="ARBA00022692"/>
    </source>
</evidence>